<evidence type="ECO:0000313" key="2">
    <source>
        <dbReference type="EMBL" id="NBZ88674.1"/>
    </source>
</evidence>
<gene>
    <name evidence="2" type="ORF">GV832_13860</name>
</gene>
<evidence type="ECO:0008006" key="4">
    <source>
        <dbReference type="Google" id="ProtNLM"/>
    </source>
</evidence>
<reference evidence="2" key="1">
    <citation type="submission" date="2020-01" db="EMBL/GenBank/DDBJ databases">
        <authorList>
            <person name="Chen W.-M."/>
        </authorList>
    </citation>
    <scope>NUCLEOTIDE SEQUENCE</scope>
    <source>
        <strain evidence="2">CYK-10</strain>
    </source>
</reference>
<comment type="caution">
    <text evidence="2">The sequence shown here is derived from an EMBL/GenBank/DDBJ whole genome shotgun (WGS) entry which is preliminary data.</text>
</comment>
<protein>
    <recommendedName>
        <fullName evidence="4">DUF3108 domain-containing protein</fullName>
    </recommendedName>
</protein>
<dbReference type="Proteomes" id="UP001193501">
    <property type="component" value="Unassembled WGS sequence"/>
</dbReference>
<proteinExistence type="predicted"/>
<evidence type="ECO:0000313" key="3">
    <source>
        <dbReference type="Proteomes" id="UP001193501"/>
    </source>
</evidence>
<name>A0AAE4YB34_9RHOB</name>
<feature type="signal peptide" evidence="1">
    <location>
        <begin position="1"/>
        <end position="17"/>
    </location>
</feature>
<dbReference type="EMBL" id="JAABNR010000012">
    <property type="protein sequence ID" value="NBZ88674.1"/>
    <property type="molecule type" value="Genomic_DNA"/>
</dbReference>
<organism evidence="2 3">
    <name type="scientific">Stagnihabitans tardus</name>
    <dbReference type="NCBI Taxonomy" id="2699202"/>
    <lineage>
        <taxon>Bacteria</taxon>
        <taxon>Pseudomonadati</taxon>
        <taxon>Pseudomonadota</taxon>
        <taxon>Alphaproteobacteria</taxon>
        <taxon>Rhodobacterales</taxon>
        <taxon>Paracoccaceae</taxon>
        <taxon>Stagnihabitans</taxon>
    </lineage>
</organism>
<keyword evidence="3" id="KW-1185">Reference proteome</keyword>
<sequence>MVRVILCLWLLAGPAAAACVDLPKAAISDTGERVDFLARSGGDVTYETVMSNGKIGQSTMRNGFFQMRMAIKGEVAERVFTWPEQLPLPEELPLDQPVTFKGTMTDGQKSGEVTMTLTALRHETVSLGGCDYPVIVVNREMWMNGQPWIAMTVWYAPTQAMPLQYAPDMNDPTTLRRMVRLE</sequence>
<accession>A0AAE4YB34</accession>
<dbReference type="RefSeq" id="WP_168775489.1">
    <property type="nucleotide sequence ID" value="NZ_JAABNR010000012.1"/>
</dbReference>
<dbReference type="AlphaFoldDB" id="A0AAE4YB34"/>
<evidence type="ECO:0000256" key="1">
    <source>
        <dbReference type="SAM" id="SignalP"/>
    </source>
</evidence>
<feature type="chain" id="PRO_5042237972" description="DUF3108 domain-containing protein" evidence="1">
    <location>
        <begin position="18"/>
        <end position="182"/>
    </location>
</feature>
<dbReference type="PROSITE" id="PS51257">
    <property type="entry name" value="PROKAR_LIPOPROTEIN"/>
    <property type="match status" value="1"/>
</dbReference>
<keyword evidence="1" id="KW-0732">Signal</keyword>